<dbReference type="OrthoDB" id="10443456at2759"/>
<accession>K2N0U0</accession>
<comment type="caution">
    <text evidence="1">The sequence shown here is derived from an EMBL/GenBank/DDBJ whole genome shotgun (WGS) entry which is preliminary data.</text>
</comment>
<evidence type="ECO:0000313" key="1">
    <source>
        <dbReference type="EMBL" id="EKF28191.1"/>
    </source>
</evidence>
<dbReference type="Proteomes" id="UP000007350">
    <property type="component" value="Unassembled WGS sequence"/>
</dbReference>
<reference evidence="1 2" key="1">
    <citation type="journal article" date="2012" name="BMC Genomics">
        <title>Comparative genomic analysis of human infective Trypanosoma cruzi lineages with the bat-restricted subspecies T. cruzi marinkellei.</title>
        <authorList>
            <person name="Franzen O."/>
            <person name="Talavera-Lopez C."/>
            <person name="Ochaya S."/>
            <person name="Butler C.E."/>
            <person name="Messenger L.A."/>
            <person name="Lewis M.D."/>
            <person name="Llewellyn M.S."/>
            <person name="Marinkelle C.J."/>
            <person name="Tyler K.M."/>
            <person name="Miles M.A."/>
            <person name="Andersson B."/>
        </authorList>
    </citation>
    <scope>NUCLEOTIDE SEQUENCE [LARGE SCALE GENOMIC DNA]</scope>
    <source>
        <strain evidence="1 2">B7</strain>
    </source>
</reference>
<organism evidence="1 2">
    <name type="scientific">Trypanosoma cruzi marinkellei</name>
    <dbReference type="NCBI Taxonomy" id="85056"/>
    <lineage>
        <taxon>Eukaryota</taxon>
        <taxon>Discoba</taxon>
        <taxon>Euglenozoa</taxon>
        <taxon>Kinetoplastea</taxon>
        <taxon>Metakinetoplastina</taxon>
        <taxon>Trypanosomatida</taxon>
        <taxon>Trypanosomatidae</taxon>
        <taxon>Trypanosoma</taxon>
        <taxon>Schizotrypanum</taxon>
    </lineage>
</organism>
<feature type="non-terminal residue" evidence="1">
    <location>
        <position position="269"/>
    </location>
</feature>
<sequence>MPLEARTEKKRGASYMPSTTGGEYFAAIVIDTNVELANDPAQATRITHRDVSSSDVNAYRALRISHSTSAPYIDSDRCLTSYSVGMGDGMQRLANTLPRRGKATFALRKADCPAFTSSCETLLATAYTCLDSRRGILRAAKRHIPHGSRGSPKSIQTRKMEQAETAAEAAHKAHTLPLLGTCHISLNLPNKEKNDIEPCAVAPLCLWKPAQKKKTWSLIQPELAISSRHGGAAPSSSGIGGAPNQSWPRRCYASATGKSAFHHFVRVSR</sequence>
<name>K2N0U0_TRYCR</name>
<dbReference type="EMBL" id="AHKC01016494">
    <property type="protein sequence ID" value="EKF28191.1"/>
    <property type="molecule type" value="Genomic_DNA"/>
</dbReference>
<protein>
    <submittedName>
        <fullName evidence="1">Uncharacterized protein</fullName>
    </submittedName>
</protein>
<keyword evidence="2" id="KW-1185">Reference proteome</keyword>
<proteinExistence type="predicted"/>
<dbReference type="AlphaFoldDB" id="K2N0U0"/>
<evidence type="ECO:0000313" key="2">
    <source>
        <dbReference type="Proteomes" id="UP000007350"/>
    </source>
</evidence>
<gene>
    <name evidence="1" type="ORF">MOQ_008070</name>
</gene>